<dbReference type="InterPro" id="IPR009057">
    <property type="entry name" value="Homeodomain-like_sf"/>
</dbReference>
<evidence type="ECO:0000313" key="4">
    <source>
        <dbReference type="EMBL" id="SDX27784.1"/>
    </source>
</evidence>
<evidence type="ECO:0000256" key="1">
    <source>
        <dbReference type="ARBA" id="ARBA00023125"/>
    </source>
</evidence>
<dbReference type="GO" id="GO:0003677">
    <property type="term" value="F:DNA binding"/>
    <property type="evidence" value="ECO:0007669"/>
    <property type="project" value="UniProtKB-UniRule"/>
</dbReference>
<name>A0A1H3AF32_EUBBA</name>
<dbReference type="InterPro" id="IPR039532">
    <property type="entry name" value="TetR_C_Firmicutes"/>
</dbReference>
<evidence type="ECO:0000259" key="3">
    <source>
        <dbReference type="PROSITE" id="PS50977"/>
    </source>
</evidence>
<proteinExistence type="predicted"/>
<dbReference type="Pfam" id="PF00440">
    <property type="entry name" value="TetR_N"/>
    <property type="match status" value="1"/>
</dbReference>
<keyword evidence="1 2" id="KW-0238">DNA-binding</keyword>
<keyword evidence="4" id="KW-0808">Transferase</keyword>
<dbReference type="OrthoDB" id="9810250at2"/>
<keyword evidence="4" id="KW-0418">Kinase</keyword>
<feature type="domain" description="HTH tetR-type" evidence="3">
    <location>
        <begin position="3"/>
        <end position="63"/>
    </location>
</feature>
<dbReference type="GO" id="GO:0016301">
    <property type="term" value="F:kinase activity"/>
    <property type="evidence" value="ECO:0007669"/>
    <property type="project" value="UniProtKB-KW"/>
</dbReference>
<dbReference type="RefSeq" id="WP_090242165.1">
    <property type="nucleotide sequence ID" value="NZ_FNOU01000001.1"/>
</dbReference>
<accession>A0A1H3AF32</accession>
<dbReference type="PROSITE" id="PS50977">
    <property type="entry name" value="HTH_TETR_2"/>
    <property type="match status" value="1"/>
</dbReference>
<protein>
    <submittedName>
        <fullName evidence="4">Probable dihydroxyacetone kinase regulator</fullName>
    </submittedName>
</protein>
<dbReference type="Gene3D" id="1.10.357.10">
    <property type="entry name" value="Tetracycline Repressor, domain 2"/>
    <property type="match status" value="1"/>
</dbReference>
<sequence length="184" mass="21460">MSQITKKAMATALKELLSEKPLDKITVVDLAERCGVNRKTFYYHFKDIYDLIDWIFLGEVQEALDGKRSYETWRQGALQVLKYAAENRQLVINAYHSINRDQLIDYLYKLNYKLVMGVVEEQSAGRNIPREDQEFVADFYKFAFVGLILDWIKTGMQADPEKIIDKLWITIHGNIARALDGFER</sequence>
<dbReference type="STRING" id="1528.SAMN04488579_1017"/>
<evidence type="ECO:0000256" key="2">
    <source>
        <dbReference type="PROSITE-ProRule" id="PRU00335"/>
    </source>
</evidence>
<feature type="DNA-binding region" description="H-T-H motif" evidence="2">
    <location>
        <begin position="26"/>
        <end position="45"/>
    </location>
</feature>
<dbReference type="Pfam" id="PF14278">
    <property type="entry name" value="TetR_C_8"/>
    <property type="match status" value="1"/>
</dbReference>
<keyword evidence="5" id="KW-1185">Reference proteome</keyword>
<dbReference type="AlphaFoldDB" id="A0A1H3AF32"/>
<dbReference type="Proteomes" id="UP000199652">
    <property type="component" value="Unassembled WGS sequence"/>
</dbReference>
<dbReference type="PANTHER" id="PTHR43479:SF7">
    <property type="entry name" value="TETR-FAMILY TRANSCRIPTIONAL REGULATOR"/>
    <property type="match status" value="1"/>
</dbReference>
<dbReference type="SUPFAM" id="SSF46689">
    <property type="entry name" value="Homeodomain-like"/>
    <property type="match status" value="1"/>
</dbReference>
<evidence type="ECO:0000313" key="5">
    <source>
        <dbReference type="Proteomes" id="UP000199652"/>
    </source>
</evidence>
<reference evidence="5" key="1">
    <citation type="submission" date="2016-10" db="EMBL/GenBank/DDBJ databases">
        <authorList>
            <person name="Varghese N."/>
            <person name="Submissions S."/>
        </authorList>
    </citation>
    <scope>NUCLEOTIDE SEQUENCE [LARGE SCALE GENOMIC DNA]</scope>
    <source>
        <strain evidence="5">VPI 5359</strain>
    </source>
</reference>
<gene>
    <name evidence="4" type="ORF">SAMN04488579_1017</name>
</gene>
<dbReference type="InterPro" id="IPR001647">
    <property type="entry name" value="HTH_TetR"/>
</dbReference>
<dbReference type="EMBL" id="FNOU01000001">
    <property type="protein sequence ID" value="SDX27784.1"/>
    <property type="molecule type" value="Genomic_DNA"/>
</dbReference>
<dbReference type="InterPro" id="IPR050624">
    <property type="entry name" value="HTH-type_Tx_Regulator"/>
</dbReference>
<dbReference type="PANTHER" id="PTHR43479">
    <property type="entry name" value="ACREF/ENVCD OPERON REPRESSOR-RELATED"/>
    <property type="match status" value="1"/>
</dbReference>
<organism evidence="4 5">
    <name type="scientific">Eubacterium barkeri</name>
    <name type="common">Clostridium barkeri</name>
    <dbReference type="NCBI Taxonomy" id="1528"/>
    <lineage>
        <taxon>Bacteria</taxon>
        <taxon>Bacillati</taxon>
        <taxon>Bacillota</taxon>
        <taxon>Clostridia</taxon>
        <taxon>Eubacteriales</taxon>
        <taxon>Eubacteriaceae</taxon>
        <taxon>Eubacterium</taxon>
    </lineage>
</organism>